<dbReference type="Pfam" id="PF03140">
    <property type="entry name" value="DUF247"/>
    <property type="match status" value="2"/>
</dbReference>
<dbReference type="PANTHER" id="PTHR31170:SF21">
    <property type="match status" value="1"/>
</dbReference>
<organism evidence="2 3">
    <name type="scientific">Stylosanthes scabra</name>
    <dbReference type="NCBI Taxonomy" id="79078"/>
    <lineage>
        <taxon>Eukaryota</taxon>
        <taxon>Viridiplantae</taxon>
        <taxon>Streptophyta</taxon>
        <taxon>Embryophyta</taxon>
        <taxon>Tracheophyta</taxon>
        <taxon>Spermatophyta</taxon>
        <taxon>Magnoliopsida</taxon>
        <taxon>eudicotyledons</taxon>
        <taxon>Gunneridae</taxon>
        <taxon>Pentapetalae</taxon>
        <taxon>rosids</taxon>
        <taxon>fabids</taxon>
        <taxon>Fabales</taxon>
        <taxon>Fabaceae</taxon>
        <taxon>Papilionoideae</taxon>
        <taxon>50 kb inversion clade</taxon>
        <taxon>dalbergioids sensu lato</taxon>
        <taxon>Dalbergieae</taxon>
        <taxon>Pterocarpus clade</taxon>
        <taxon>Stylosanthes</taxon>
    </lineage>
</organism>
<feature type="transmembrane region" description="Helical" evidence="1">
    <location>
        <begin position="898"/>
        <end position="923"/>
    </location>
</feature>
<keyword evidence="3" id="KW-1185">Reference proteome</keyword>
<dbReference type="PANTHER" id="PTHR31170">
    <property type="entry name" value="BNAC04G53230D PROTEIN"/>
    <property type="match status" value="1"/>
</dbReference>
<dbReference type="InterPro" id="IPR004158">
    <property type="entry name" value="DUF247_pln"/>
</dbReference>
<proteinExistence type="predicted"/>
<comment type="caution">
    <text evidence="2">The sequence shown here is derived from an EMBL/GenBank/DDBJ whole genome shotgun (WGS) entry which is preliminary data.</text>
</comment>
<evidence type="ECO:0000313" key="2">
    <source>
        <dbReference type="EMBL" id="MED6134514.1"/>
    </source>
</evidence>
<dbReference type="Proteomes" id="UP001341840">
    <property type="component" value="Unassembled WGS sequence"/>
</dbReference>
<accession>A0ABU6SDX5</accession>
<sequence>MRCNEIIRFTFQKFSTRNIHSTAERFSNWRCLIRKELESGGNNHNNNYEEGSESVCIYRIPQNMLKVEPEAYTPQTISIGPYHYGKPHLQDMEKLKLRFFRRLFDPNGPNGAKLDEAFNALESVEEKARQCYMEMEKIRLSRDEFLHMMMVDASFIIQLLRDFSLNKYDQVPHLSRWKLPVIRREMVMLENQLPMFVLSKLFELTDDCRSETLETLALRFFLPMMTSRTSNNIPKSVEPEFRIEHLLDLLRSSVVPKLSKKQRGKQNNMVYSITELKKSGVKIKASHNRKILDISFGNKYFGMFVKELTIPALHLTDHRGTMLRNIVAFEKWHERCKPDVTTWIFFINRLINTEEDVALLHYKGVLNHSLGSDKMVAELINNVTKEMIPDLKECYLHKVVNDANMHFERPYARLRRVVMHNYVNLLVALSTFGAICALGFTFIQTVCALGEDLSFRTKENEAFISSLKDALAWVFKFDDATPTNKFSRRSIHSTAERFSNWRGLIRKELESGGNNLPNNYEEGSDSVCIYRIPQNMLKVEPEAYTPQTISIGPYHYGKPHLQDMENLKLRFFRRLFNPNGPNGAKLDEAFNALESVEDKARQCYMEMEKIRLSRDEFLHMMMVDASFIIQLLRDFSVNKFDQVPHLSRWKLPVIRREMIMLENQLPLFVLSKLLELTDDSRSERLDALALRFFLPMLTSGSSNNIPKSVESEFRIEHLLDLLRSSVVPKLSGEEQRGNQNNMIYSITELKNAGVKIKAGHNRKVLDISFGNKYFGMFVKELTIPALHLTDHRGTMLRNIVAFEKCHERCKPDATTCIFFFNRLIHTEEDVALLHYKGVLNHSLGSDKMVAELINNIAKEMIPDLKESYLHKVVNDANKYFGKPYARLRTLVMHNCVNLLVALSTFGAIVALCFTFLQTVCALAEERLSFKRKESKAFGSSLKDAFRWAFFDAATSHSDDTHKVKKIS</sequence>
<feature type="transmembrane region" description="Helical" evidence="1">
    <location>
        <begin position="422"/>
        <end position="443"/>
    </location>
</feature>
<gene>
    <name evidence="2" type="ORF">PIB30_037652</name>
</gene>
<evidence type="ECO:0000256" key="1">
    <source>
        <dbReference type="SAM" id="Phobius"/>
    </source>
</evidence>
<name>A0ABU6SDX5_9FABA</name>
<protein>
    <submittedName>
        <fullName evidence="2">Uncharacterized protein</fullName>
    </submittedName>
</protein>
<keyword evidence="1" id="KW-0812">Transmembrane</keyword>
<dbReference type="EMBL" id="JASCZI010060605">
    <property type="protein sequence ID" value="MED6134514.1"/>
    <property type="molecule type" value="Genomic_DNA"/>
</dbReference>
<keyword evidence="1" id="KW-0472">Membrane</keyword>
<reference evidence="2 3" key="1">
    <citation type="journal article" date="2023" name="Plants (Basel)">
        <title>Bridging the Gap: Combining Genomics and Transcriptomics Approaches to Understand Stylosanthes scabra, an Orphan Legume from the Brazilian Caatinga.</title>
        <authorList>
            <person name="Ferreira-Neto J.R.C."/>
            <person name="da Silva M.D."/>
            <person name="Binneck E."/>
            <person name="de Melo N.F."/>
            <person name="da Silva R.H."/>
            <person name="de Melo A.L.T.M."/>
            <person name="Pandolfi V."/>
            <person name="Bustamante F.O."/>
            <person name="Brasileiro-Vidal A.C."/>
            <person name="Benko-Iseppon A.M."/>
        </authorList>
    </citation>
    <scope>NUCLEOTIDE SEQUENCE [LARGE SCALE GENOMIC DNA]</scope>
    <source>
        <tissue evidence="2">Leaves</tissue>
    </source>
</reference>
<evidence type="ECO:0000313" key="3">
    <source>
        <dbReference type="Proteomes" id="UP001341840"/>
    </source>
</evidence>
<keyword evidence="1" id="KW-1133">Transmembrane helix</keyword>